<dbReference type="InterPro" id="IPR036047">
    <property type="entry name" value="F-box-like_dom_sf"/>
</dbReference>
<protein>
    <recommendedName>
        <fullName evidence="1">KIB1-4 beta-propeller domain-containing protein</fullName>
    </recommendedName>
</protein>
<evidence type="ECO:0000313" key="3">
    <source>
        <dbReference type="Proteomes" id="UP000011116"/>
    </source>
</evidence>
<evidence type="ECO:0000313" key="2">
    <source>
        <dbReference type="EnsemblPlants" id="HORVU.MOREX.r3.2HG0105960.1.CDS1"/>
    </source>
</evidence>
<keyword evidence="3" id="KW-1185">Reference proteome</keyword>
<name>A0A8I6X183_HORVV</name>
<dbReference type="InterPro" id="IPR005174">
    <property type="entry name" value="KIB1-4_b-propeller"/>
</dbReference>
<sequence>MAAQMIAAGDAWSNLPRDLLGEVYARVASPLGRVRFTAVCRSWRAVTSWRPPAPTIPWLIISPHEGGTAKRVLCPVDGALLRVPLPPEAIGKRLVGFHDGGWIAVAATSTIVAGGESQLAIVNLFSGAEVPLSAKQRTTPWIKKLVFSEAPTPDRRCILAAILADRLAVCSVGCGNNYKQWVFLDCLSSYDDIALCHGTKLYGLRRSDLLVHDIHITKHGDPVVGEARTLRVNQLPKCEGMGFNVSYILKHGDSKLLMAKRAWWSQENKGFFFKVFELVKIRNTRNYHSWAEVTTLDDNALFLSANCSRMVCVPAGRHGRVEANHIYYNNVNLIGDDKSICSDIELATCGNGQHLYCGEDRKFNGVDMIMSVRYYVPCRQHNNLMWLLPPDFEPSL</sequence>
<proteinExistence type="predicted"/>
<feature type="domain" description="KIB1-4 beta-propeller" evidence="1">
    <location>
        <begin position="78"/>
        <end position="337"/>
    </location>
</feature>
<reference evidence="2" key="2">
    <citation type="submission" date="2020-10" db="EMBL/GenBank/DDBJ databases">
        <authorList>
            <person name="Scholz U."/>
            <person name="Mascher M."/>
            <person name="Fiebig A."/>
        </authorList>
    </citation>
    <scope>NUCLEOTIDE SEQUENCE [LARGE SCALE GENOMIC DNA]</scope>
    <source>
        <strain evidence="2">cv. Morex</strain>
    </source>
</reference>
<evidence type="ECO:0000259" key="1">
    <source>
        <dbReference type="Pfam" id="PF03478"/>
    </source>
</evidence>
<dbReference type="PANTHER" id="PTHR33110">
    <property type="entry name" value="F-BOX/KELCH-REPEAT PROTEIN-RELATED"/>
    <property type="match status" value="1"/>
</dbReference>
<dbReference type="Gene3D" id="1.20.1280.50">
    <property type="match status" value="1"/>
</dbReference>
<dbReference type="Gramene" id="HORVU.MOREX.r3.2HG0105960.1">
    <property type="protein sequence ID" value="HORVU.MOREX.r3.2HG0105960.1.CDS1"/>
    <property type="gene ID" value="HORVU.MOREX.r3.2HG0105960"/>
</dbReference>
<dbReference type="Gramene" id="HORVU.MOREX.r2.2HG0086980.1">
    <property type="protein sequence ID" value="HORVU.MOREX.r2.2HG0086980.1.CDS.1"/>
    <property type="gene ID" value="HORVU.MOREX.r2.2HG0086980"/>
</dbReference>
<dbReference type="SUPFAM" id="SSF81383">
    <property type="entry name" value="F-box domain"/>
    <property type="match status" value="1"/>
</dbReference>
<reference evidence="3" key="1">
    <citation type="journal article" date="2012" name="Nature">
        <title>A physical, genetic and functional sequence assembly of the barley genome.</title>
        <authorList>
            <consortium name="The International Barley Genome Sequencing Consortium"/>
            <person name="Mayer K.F."/>
            <person name="Waugh R."/>
            <person name="Brown J.W."/>
            <person name="Schulman A."/>
            <person name="Langridge P."/>
            <person name="Platzer M."/>
            <person name="Fincher G.B."/>
            <person name="Muehlbauer G.J."/>
            <person name="Sato K."/>
            <person name="Close T.J."/>
            <person name="Wise R.P."/>
            <person name="Stein N."/>
        </authorList>
    </citation>
    <scope>NUCLEOTIDE SEQUENCE [LARGE SCALE GENOMIC DNA]</scope>
    <source>
        <strain evidence="3">cv. Morex</strain>
    </source>
</reference>
<dbReference type="PANTHER" id="PTHR33110:SF147">
    <property type="entry name" value="DUF295 DOMAIN-CONTAINING PROTEIN"/>
    <property type="match status" value="1"/>
</dbReference>
<dbReference type="Proteomes" id="UP000011116">
    <property type="component" value="Chromosome 2H"/>
</dbReference>
<dbReference type="EnsemblPlants" id="HORVU.MOREX.r3.2HG0105960.1">
    <property type="protein sequence ID" value="HORVU.MOREX.r3.2HG0105960.1.CDS1"/>
    <property type="gene ID" value="HORVU.MOREX.r3.2HG0105960"/>
</dbReference>
<accession>A0A8I6X183</accession>
<dbReference type="Pfam" id="PF03478">
    <property type="entry name" value="Beta-prop_KIB1-4"/>
    <property type="match status" value="1"/>
</dbReference>
<organism evidence="2 3">
    <name type="scientific">Hordeum vulgare subsp. vulgare</name>
    <name type="common">Domesticated barley</name>
    <dbReference type="NCBI Taxonomy" id="112509"/>
    <lineage>
        <taxon>Eukaryota</taxon>
        <taxon>Viridiplantae</taxon>
        <taxon>Streptophyta</taxon>
        <taxon>Embryophyta</taxon>
        <taxon>Tracheophyta</taxon>
        <taxon>Spermatophyta</taxon>
        <taxon>Magnoliopsida</taxon>
        <taxon>Liliopsida</taxon>
        <taxon>Poales</taxon>
        <taxon>Poaceae</taxon>
        <taxon>BOP clade</taxon>
        <taxon>Pooideae</taxon>
        <taxon>Triticodae</taxon>
        <taxon>Triticeae</taxon>
        <taxon>Hordeinae</taxon>
        <taxon>Hordeum</taxon>
    </lineage>
</organism>
<dbReference type="AlphaFoldDB" id="A0A8I6X183"/>
<reference evidence="2" key="3">
    <citation type="submission" date="2022-01" db="UniProtKB">
        <authorList>
            <consortium name="EnsemblPlants"/>
        </authorList>
    </citation>
    <scope>IDENTIFICATION</scope>
    <source>
        <strain evidence="2">subsp. vulgare</strain>
    </source>
</reference>